<sequence>MNRGFGSHSHEKSTHPLLSSSATDCQQNGLTQGRTTGGLRSPVPTTRVAGDFLRNKPARSHARISVSNAILCAPIRPKLGVFTNSIDCLRGNASFSESHPKFCRLRLAALDFLALHHSGGLESVLVYPASPLQIPRFFKSRFSASSIDTLNSIAAHCTGLGMAVWIRAEQRDTRAPDRVVEDLILRKRISVDLRCTHFKFKPYAHVLQRGFGRRQAIPALQLASPRQHHHPARGLSLRARREAARVALTIQKFFPRAALRGAADSNQRVAERHELFGSSTTRHAAALYRVDCIEIDPASGTLRQKPLSRLQPTTFPVTSRALWLVEDAPRSGAYSFHYIEILPASGTFRFSSAEQRSSQVEFPTFSGIRIFAVRRAQLAQGLTNAPRKRGCSTVNKFQDQTQNFEFSASAEPRLCAVRLSNSIFRAPLNLDFNINGVQASVKLAQIGWIPKLRLVKPEITSNRLFQLLSTAPQAQNINIDSKQPSWVDFRVSNSQNPRENGILQVQKSNFSPRDYQKQNRDIPDRDTLYIPTRAYIHWVTDFGFASEQETVKIGGPPVNEPPRNQYGNERFVCRVILANAGKGQWDPHQGKVVYYDKGAGTAYIHDRRRSIMVRVGPQEAAKARAAQPGLEIPFHAAGYQPFAELVRAKGIQGQLLYVWARRVGDCIEIE</sequence>
<evidence type="ECO:0000313" key="3">
    <source>
        <dbReference type="Proteomes" id="UP001362999"/>
    </source>
</evidence>
<comment type="caution">
    <text evidence="2">The sequence shown here is derived from an EMBL/GenBank/DDBJ whole genome shotgun (WGS) entry which is preliminary data.</text>
</comment>
<feature type="compositionally biased region" description="Polar residues" evidence="1">
    <location>
        <begin position="16"/>
        <end position="25"/>
    </location>
</feature>
<feature type="region of interest" description="Disordered" evidence="1">
    <location>
        <begin position="1"/>
        <end position="48"/>
    </location>
</feature>
<dbReference type="EMBL" id="JAWWNJ010000006">
    <property type="protein sequence ID" value="KAK7053950.1"/>
    <property type="molecule type" value="Genomic_DNA"/>
</dbReference>
<gene>
    <name evidence="2" type="ORF">R3P38DRAFT_2761723</name>
</gene>
<dbReference type="Proteomes" id="UP001362999">
    <property type="component" value="Unassembled WGS sequence"/>
</dbReference>
<feature type="compositionally biased region" description="Low complexity" evidence="1">
    <location>
        <begin position="26"/>
        <end position="40"/>
    </location>
</feature>
<protein>
    <submittedName>
        <fullName evidence="2">Uncharacterized protein</fullName>
    </submittedName>
</protein>
<keyword evidence="3" id="KW-1185">Reference proteome</keyword>
<dbReference type="AlphaFoldDB" id="A0AAW0DPW6"/>
<accession>A0AAW0DPW6</accession>
<reference evidence="2 3" key="1">
    <citation type="journal article" date="2024" name="J Genomics">
        <title>Draft genome sequencing and assembly of Favolaschia claudopus CIRM-BRFM 2984 isolated from oak limbs.</title>
        <authorList>
            <person name="Navarro D."/>
            <person name="Drula E."/>
            <person name="Chaduli D."/>
            <person name="Cazenave R."/>
            <person name="Ahrendt S."/>
            <person name="Wang J."/>
            <person name="Lipzen A."/>
            <person name="Daum C."/>
            <person name="Barry K."/>
            <person name="Grigoriev I.V."/>
            <person name="Favel A."/>
            <person name="Rosso M.N."/>
            <person name="Martin F."/>
        </authorList>
    </citation>
    <scope>NUCLEOTIDE SEQUENCE [LARGE SCALE GENOMIC DNA]</scope>
    <source>
        <strain evidence="2 3">CIRM-BRFM 2984</strain>
    </source>
</reference>
<evidence type="ECO:0000256" key="1">
    <source>
        <dbReference type="SAM" id="MobiDB-lite"/>
    </source>
</evidence>
<name>A0AAW0DPW6_9AGAR</name>
<organism evidence="2 3">
    <name type="scientific">Favolaschia claudopus</name>
    <dbReference type="NCBI Taxonomy" id="2862362"/>
    <lineage>
        <taxon>Eukaryota</taxon>
        <taxon>Fungi</taxon>
        <taxon>Dikarya</taxon>
        <taxon>Basidiomycota</taxon>
        <taxon>Agaricomycotina</taxon>
        <taxon>Agaricomycetes</taxon>
        <taxon>Agaricomycetidae</taxon>
        <taxon>Agaricales</taxon>
        <taxon>Marasmiineae</taxon>
        <taxon>Mycenaceae</taxon>
        <taxon>Favolaschia</taxon>
    </lineage>
</organism>
<proteinExistence type="predicted"/>
<evidence type="ECO:0000313" key="2">
    <source>
        <dbReference type="EMBL" id="KAK7053950.1"/>
    </source>
</evidence>